<dbReference type="Proteomes" id="UP001233999">
    <property type="component" value="Unassembled WGS sequence"/>
</dbReference>
<feature type="non-terminal residue" evidence="1">
    <location>
        <position position="1"/>
    </location>
</feature>
<dbReference type="AlphaFoldDB" id="A0AAD7ZA18"/>
<keyword evidence="2" id="KW-1185">Reference proteome</keyword>
<sequence>TISDDEICSPVKKRKLSIKRDYSSARIIRETRTFDNWAGAKEFSCEYEMKSSSGDGIIAVIQNLVLRRHEDGECIDFLQ</sequence>
<accession>A0AAD7ZA18</accession>
<reference evidence="1" key="2">
    <citation type="submission" date="2023-05" db="EMBL/GenBank/DDBJ databases">
        <authorList>
            <person name="Fouks B."/>
        </authorList>
    </citation>
    <scope>NUCLEOTIDE SEQUENCE</scope>
    <source>
        <strain evidence="1">Stay&amp;Tobe</strain>
        <tissue evidence="1">Testes</tissue>
    </source>
</reference>
<name>A0AAD7ZA18_DIPPU</name>
<protein>
    <submittedName>
        <fullName evidence="1">Uncharacterized protein</fullName>
    </submittedName>
</protein>
<dbReference type="EMBL" id="JASPKZ010009798">
    <property type="protein sequence ID" value="KAJ9576362.1"/>
    <property type="molecule type" value="Genomic_DNA"/>
</dbReference>
<proteinExistence type="predicted"/>
<evidence type="ECO:0000313" key="1">
    <source>
        <dbReference type="EMBL" id="KAJ9576362.1"/>
    </source>
</evidence>
<reference evidence="1" key="1">
    <citation type="journal article" date="2023" name="IScience">
        <title>Live-bearing cockroach genome reveals convergent evolutionary mechanisms linked to viviparity in insects and beyond.</title>
        <authorList>
            <person name="Fouks B."/>
            <person name="Harrison M.C."/>
            <person name="Mikhailova A.A."/>
            <person name="Marchal E."/>
            <person name="English S."/>
            <person name="Carruthers M."/>
            <person name="Jennings E.C."/>
            <person name="Chiamaka E.L."/>
            <person name="Frigard R.A."/>
            <person name="Pippel M."/>
            <person name="Attardo G.M."/>
            <person name="Benoit J.B."/>
            <person name="Bornberg-Bauer E."/>
            <person name="Tobe S.S."/>
        </authorList>
    </citation>
    <scope>NUCLEOTIDE SEQUENCE</scope>
    <source>
        <strain evidence="1">Stay&amp;Tobe</strain>
    </source>
</reference>
<comment type="caution">
    <text evidence="1">The sequence shown here is derived from an EMBL/GenBank/DDBJ whole genome shotgun (WGS) entry which is preliminary data.</text>
</comment>
<evidence type="ECO:0000313" key="2">
    <source>
        <dbReference type="Proteomes" id="UP001233999"/>
    </source>
</evidence>
<gene>
    <name evidence="1" type="ORF">L9F63_006774</name>
</gene>
<feature type="non-terminal residue" evidence="1">
    <location>
        <position position="79"/>
    </location>
</feature>
<organism evidence="1 2">
    <name type="scientific">Diploptera punctata</name>
    <name type="common">Pacific beetle cockroach</name>
    <dbReference type="NCBI Taxonomy" id="6984"/>
    <lineage>
        <taxon>Eukaryota</taxon>
        <taxon>Metazoa</taxon>
        <taxon>Ecdysozoa</taxon>
        <taxon>Arthropoda</taxon>
        <taxon>Hexapoda</taxon>
        <taxon>Insecta</taxon>
        <taxon>Pterygota</taxon>
        <taxon>Neoptera</taxon>
        <taxon>Polyneoptera</taxon>
        <taxon>Dictyoptera</taxon>
        <taxon>Blattodea</taxon>
        <taxon>Blaberoidea</taxon>
        <taxon>Blaberidae</taxon>
        <taxon>Diplopterinae</taxon>
        <taxon>Diploptera</taxon>
    </lineage>
</organism>